<dbReference type="WBParaSite" id="RSKR_0001051800.1">
    <property type="protein sequence ID" value="RSKR_0001051800.1"/>
    <property type="gene ID" value="RSKR_0001051800"/>
</dbReference>
<reference evidence="2" key="1">
    <citation type="submission" date="2016-11" db="UniProtKB">
        <authorList>
            <consortium name="WormBaseParasite"/>
        </authorList>
    </citation>
    <scope>IDENTIFICATION</scope>
    <source>
        <strain evidence="2">KR3021</strain>
    </source>
</reference>
<proteinExistence type="predicted"/>
<dbReference type="Proteomes" id="UP000095286">
    <property type="component" value="Unplaced"/>
</dbReference>
<protein>
    <submittedName>
        <fullName evidence="2">PH domain-containing protein</fullName>
    </submittedName>
</protein>
<name>A0AC35UG25_9BILA</name>
<sequence>MAHLITEGFPDDVGTWKLQVVITDLNISQNLYVRGDEHIGGVMRKLVEQVPSVHNQSRNADYDAKDWSAHYLWWPDKCKWLLHTRSTLDQVGVNAATYLEFTPIYKYCKVQLPDGQIINSRLDFSTTVLRVVKEVCKDIGIRRSEELSLKRFYSPEELRKQVNNVESENANAYFQPGTEFVGPGTLKRQAPISATLTSSGTNTFRKQSSPAIHVSGQIFNSSELGTMPRAGSLPRGASPGPGAYYGTLGRVPPTNPNIGYNSDFNIDNLDYALIHSPRTIPARDNLLFKPQNYWEKAAINRGWLDSSRSLMEQGILEDSLILLRFKFLNPFDLNPKYDAVRINQLYEQAKTSILLDEIDHTEEESILLGCLHLQAMLSKNLDETDATEDVDVNTLLDELEQNLDAAALSKRSDLTSVPELAEYLKFMKPKKLAFKNFKRAYFVFRDLHLAYFNTPNEVNGTPLSSFSLKGCEVNQDVSVAASRYHIKLLIPTSEGMSDFLLKCDTEHQFARWMAACKLASRGKSMADASYNQEVDQIKKLLSMQSTKTVTSNGNNSLKKRTNSVQLPNDFNAEEYISQKWIKRGKSKQSIQNRISDGHGNIKNLSCTEAKLQYIRTWQALPEHGIHYFIVKSGNNRKPELMAVAMNRLMKINADNGESTKTWRFTNMKKWHVNWEIRELMIAFDGENVNFRPLSGIVSLKTLTDFFHFR</sequence>
<evidence type="ECO:0000313" key="1">
    <source>
        <dbReference type="Proteomes" id="UP000095286"/>
    </source>
</evidence>
<evidence type="ECO:0000313" key="2">
    <source>
        <dbReference type="WBParaSite" id="RSKR_0001051800.1"/>
    </source>
</evidence>
<accession>A0AC35UG25</accession>
<organism evidence="1 2">
    <name type="scientific">Rhabditophanes sp. KR3021</name>
    <dbReference type="NCBI Taxonomy" id="114890"/>
    <lineage>
        <taxon>Eukaryota</taxon>
        <taxon>Metazoa</taxon>
        <taxon>Ecdysozoa</taxon>
        <taxon>Nematoda</taxon>
        <taxon>Chromadorea</taxon>
        <taxon>Rhabditida</taxon>
        <taxon>Tylenchina</taxon>
        <taxon>Panagrolaimomorpha</taxon>
        <taxon>Strongyloidoidea</taxon>
        <taxon>Alloionematidae</taxon>
        <taxon>Rhabditophanes</taxon>
    </lineage>
</organism>